<evidence type="ECO:0000313" key="5">
    <source>
        <dbReference type="Proteomes" id="UP000005953"/>
    </source>
</evidence>
<evidence type="ECO:0000256" key="2">
    <source>
        <dbReference type="SAM" id="Phobius"/>
    </source>
</evidence>
<feature type="domain" description="Zinc finger/thioredoxin putative" evidence="3">
    <location>
        <begin position="6"/>
        <end position="41"/>
    </location>
</feature>
<evidence type="ECO:0000259" key="3">
    <source>
        <dbReference type="Pfam" id="PF13719"/>
    </source>
</evidence>
<dbReference type="AlphaFoldDB" id="A4BFT7"/>
<dbReference type="InterPro" id="IPR011723">
    <property type="entry name" value="Znf/thioredoxin_put"/>
</dbReference>
<dbReference type="STRING" id="314283.MED297_03662"/>
<feature type="region of interest" description="Disordered" evidence="1">
    <location>
        <begin position="50"/>
        <end position="103"/>
    </location>
</feature>
<dbReference type="OrthoDB" id="5294582at2"/>
<dbReference type="Proteomes" id="UP000005953">
    <property type="component" value="Unassembled WGS sequence"/>
</dbReference>
<gene>
    <name evidence="4" type="ORF">MED297_03662</name>
</gene>
<keyword evidence="5" id="KW-1185">Reference proteome</keyword>
<dbReference type="NCBIfam" id="TIGR02098">
    <property type="entry name" value="MJ0042_CXXC"/>
    <property type="match status" value="1"/>
</dbReference>
<organism evidence="4 5">
    <name type="scientific">Reinekea blandensis MED297</name>
    <dbReference type="NCBI Taxonomy" id="314283"/>
    <lineage>
        <taxon>Bacteria</taxon>
        <taxon>Pseudomonadati</taxon>
        <taxon>Pseudomonadota</taxon>
        <taxon>Gammaproteobacteria</taxon>
        <taxon>Oceanospirillales</taxon>
        <taxon>Saccharospirillaceae</taxon>
        <taxon>Reinekea</taxon>
    </lineage>
</organism>
<keyword evidence="2" id="KW-1133">Transmembrane helix</keyword>
<keyword evidence="2" id="KW-0812">Transmembrane</keyword>
<feature type="compositionally biased region" description="Basic and acidic residues" evidence="1">
    <location>
        <begin position="161"/>
        <end position="170"/>
    </location>
</feature>
<evidence type="ECO:0000256" key="1">
    <source>
        <dbReference type="SAM" id="MobiDB-lite"/>
    </source>
</evidence>
<dbReference type="EMBL" id="AAOE01000014">
    <property type="protein sequence ID" value="EAR08955.1"/>
    <property type="molecule type" value="Genomic_DNA"/>
</dbReference>
<reference evidence="4 5" key="1">
    <citation type="submission" date="2006-02" db="EMBL/GenBank/DDBJ databases">
        <authorList>
            <person name="Pinhassi J."/>
            <person name="Pedros-Alio C."/>
            <person name="Ferriera S."/>
            <person name="Johnson J."/>
            <person name="Kravitz S."/>
            <person name="Halpern A."/>
            <person name="Remington K."/>
            <person name="Beeson K."/>
            <person name="Tran B."/>
            <person name="Rogers Y.-H."/>
            <person name="Friedman R."/>
            <person name="Venter J.C."/>
        </authorList>
    </citation>
    <scope>NUCLEOTIDE SEQUENCE [LARGE SCALE GENOMIC DNA]</scope>
    <source>
        <strain evidence="4 5">MED297</strain>
    </source>
</reference>
<feature type="compositionally biased region" description="Acidic residues" evidence="1">
    <location>
        <begin position="131"/>
        <end position="143"/>
    </location>
</feature>
<dbReference type="Pfam" id="PF13719">
    <property type="entry name" value="Zn_ribbon_5"/>
    <property type="match status" value="1"/>
</dbReference>
<feature type="compositionally biased region" description="Low complexity" evidence="1">
    <location>
        <begin position="69"/>
        <end position="89"/>
    </location>
</feature>
<dbReference type="HOGENOM" id="CLU_036053_2_0_6"/>
<name>A4BFT7_9GAMM</name>
<dbReference type="Pfam" id="PF11906">
    <property type="entry name" value="DUF3426"/>
    <property type="match status" value="1"/>
</dbReference>
<feature type="compositionally biased region" description="Low complexity" evidence="1">
    <location>
        <begin position="147"/>
        <end position="160"/>
    </location>
</feature>
<accession>A4BFT7</accession>
<dbReference type="InterPro" id="IPR021834">
    <property type="entry name" value="DUF3426"/>
</dbReference>
<proteinExistence type="predicted"/>
<feature type="region of interest" description="Disordered" evidence="1">
    <location>
        <begin position="131"/>
        <end position="173"/>
    </location>
</feature>
<sequence length="440" mass="49652">MAESFITRCPHCGTSFRVRNEQLSVANGSVRCGACLQVFSARNHVVTTSIPAQQPVKPGTQSKSPQTPKPAAKRPAQSAPKKASAAAKPKAPPPSPKPTQEDFRFVADDDDDAEFLFSDADDEDFIFDDNADSSLFDDDEDKDDGLGELSDSFLSLNSDSPSKRNTDHFQQESQALEEEFLDDPEENDESWAESMLEEIEKEDRISTRPKADFSQTQNHQENAFDLHAQAPQQRTQSRMQSEFERELNIGDFDTGSTASRVVNRASQEIELDFHMEERLHRLRPLGWLLIALLLVLLAIQVAWAFREPYARMDQWRGLYQTGCDLVGCTLPEQVDLESIRSSVLVRDHKDSQLNDVQMVDVVLTNRAPFKQPFPQIIMRYTDVNGQLVADQLLMPENYLKGEMTGVRLMPMNTRVYISFPIQRPPANAVNYQLVLQRNGG</sequence>
<keyword evidence="2" id="KW-0472">Membrane</keyword>
<protein>
    <recommendedName>
        <fullName evidence="3">Zinc finger/thioredoxin putative domain-containing protein</fullName>
    </recommendedName>
</protein>
<dbReference type="RefSeq" id="WP_008047514.1">
    <property type="nucleotide sequence ID" value="NZ_CH724154.1"/>
</dbReference>
<feature type="transmembrane region" description="Helical" evidence="2">
    <location>
        <begin position="285"/>
        <end position="305"/>
    </location>
</feature>
<comment type="caution">
    <text evidence="4">The sequence shown here is derived from an EMBL/GenBank/DDBJ whole genome shotgun (WGS) entry which is preliminary data.</text>
</comment>
<evidence type="ECO:0000313" key="4">
    <source>
        <dbReference type="EMBL" id="EAR08955.1"/>
    </source>
</evidence>